<evidence type="ECO:0000256" key="8">
    <source>
        <dbReference type="SAM" id="MobiDB-lite"/>
    </source>
</evidence>
<dbReference type="InterPro" id="IPR013099">
    <property type="entry name" value="K_chnl_dom"/>
</dbReference>
<evidence type="ECO:0000256" key="9">
    <source>
        <dbReference type="SAM" id="Phobius"/>
    </source>
</evidence>
<dbReference type="Gene3D" id="1.10.287.70">
    <property type="match status" value="1"/>
</dbReference>
<feature type="region of interest" description="Disordered" evidence="8">
    <location>
        <begin position="169"/>
        <end position="235"/>
    </location>
</feature>
<evidence type="ECO:0000313" key="12">
    <source>
        <dbReference type="Proteomes" id="UP000274131"/>
    </source>
</evidence>
<dbReference type="GO" id="GO:0030322">
    <property type="term" value="P:stabilization of membrane potential"/>
    <property type="evidence" value="ECO:0007669"/>
    <property type="project" value="TreeGrafter"/>
</dbReference>
<evidence type="ECO:0000256" key="1">
    <source>
        <dbReference type="ARBA" id="ARBA00004141"/>
    </source>
</evidence>
<feature type="compositionally biased region" description="Basic and acidic residues" evidence="8">
    <location>
        <begin position="205"/>
        <end position="217"/>
    </location>
</feature>
<dbReference type="PANTHER" id="PTHR11003">
    <property type="entry name" value="POTASSIUM CHANNEL, SUBFAMILY K"/>
    <property type="match status" value="1"/>
</dbReference>
<dbReference type="GO" id="GO:0015271">
    <property type="term" value="F:outward rectifier potassium channel activity"/>
    <property type="evidence" value="ECO:0007669"/>
    <property type="project" value="TreeGrafter"/>
</dbReference>
<evidence type="ECO:0000256" key="5">
    <source>
        <dbReference type="ARBA" id="ARBA00023065"/>
    </source>
</evidence>
<evidence type="ECO:0000256" key="3">
    <source>
        <dbReference type="ARBA" id="ARBA00022692"/>
    </source>
</evidence>
<feature type="transmembrane region" description="Helical" evidence="9">
    <location>
        <begin position="331"/>
        <end position="351"/>
    </location>
</feature>
<feature type="region of interest" description="Disordered" evidence="8">
    <location>
        <begin position="440"/>
        <end position="498"/>
    </location>
</feature>
<feature type="domain" description="Potassium channel" evidence="10">
    <location>
        <begin position="339"/>
        <end position="415"/>
    </location>
</feature>
<evidence type="ECO:0000313" key="11">
    <source>
        <dbReference type="EMBL" id="VDD96760.1"/>
    </source>
</evidence>
<dbReference type="Proteomes" id="UP000274131">
    <property type="component" value="Unassembled WGS sequence"/>
</dbReference>
<accession>A0A0N4VMW5</accession>
<organism evidence="13">
    <name type="scientific">Enterobius vermicularis</name>
    <name type="common">Human pinworm</name>
    <dbReference type="NCBI Taxonomy" id="51028"/>
    <lineage>
        <taxon>Eukaryota</taxon>
        <taxon>Metazoa</taxon>
        <taxon>Ecdysozoa</taxon>
        <taxon>Nematoda</taxon>
        <taxon>Chromadorea</taxon>
        <taxon>Rhabditida</taxon>
        <taxon>Spirurina</taxon>
        <taxon>Oxyuridomorpha</taxon>
        <taxon>Oxyuroidea</taxon>
        <taxon>Oxyuridae</taxon>
        <taxon>Enterobius</taxon>
    </lineage>
</organism>
<evidence type="ECO:0000256" key="6">
    <source>
        <dbReference type="ARBA" id="ARBA00023136"/>
    </source>
</evidence>
<comment type="subcellular location">
    <subcellularLocation>
        <location evidence="1">Membrane</location>
        <topology evidence="1">Multi-pass membrane protein</topology>
    </subcellularLocation>
</comment>
<dbReference type="Pfam" id="PF07885">
    <property type="entry name" value="Ion_trans_2"/>
    <property type="match status" value="1"/>
</dbReference>
<keyword evidence="6 9" id="KW-0472">Membrane</keyword>
<evidence type="ECO:0000256" key="2">
    <source>
        <dbReference type="ARBA" id="ARBA00022448"/>
    </source>
</evidence>
<evidence type="ECO:0000256" key="4">
    <source>
        <dbReference type="ARBA" id="ARBA00022989"/>
    </source>
</evidence>
<keyword evidence="7" id="KW-0407">Ion channel</keyword>
<evidence type="ECO:0000259" key="10">
    <source>
        <dbReference type="Pfam" id="PF07885"/>
    </source>
</evidence>
<keyword evidence="12" id="KW-1185">Reference proteome</keyword>
<dbReference type="OrthoDB" id="297496at2759"/>
<keyword evidence="2" id="KW-0813">Transport</keyword>
<feature type="compositionally biased region" description="Polar residues" evidence="8">
    <location>
        <begin position="74"/>
        <end position="88"/>
    </location>
</feature>
<keyword evidence="4 9" id="KW-1133">Transmembrane helix</keyword>
<dbReference type="FunFam" id="1.10.287.70:FF:000265">
    <property type="entry name" value="TWiK family of potassium channels"/>
    <property type="match status" value="1"/>
</dbReference>
<dbReference type="STRING" id="51028.A0A0N4VMW5"/>
<feature type="transmembrane region" description="Helical" evidence="9">
    <location>
        <begin position="392"/>
        <end position="413"/>
    </location>
</feature>
<feature type="region of interest" description="Disordered" evidence="8">
    <location>
        <begin position="65"/>
        <end position="88"/>
    </location>
</feature>
<evidence type="ECO:0000256" key="7">
    <source>
        <dbReference type="ARBA" id="ARBA00023303"/>
    </source>
</evidence>
<reference evidence="11 12" key="2">
    <citation type="submission" date="2018-10" db="EMBL/GenBank/DDBJ databases">
        <authorList>
            <consortium name="Pathogen Informatics"/>
        </authorList>
    </citation>
    <scope>NUCLEOTIDE SEQUENCE [LARGE SCALE GENOMIC DNA]</scope>
</reference>
<evidence type="ECO:0000313" key="13">
    <source>
        <dbReference type="WBParaSite" id="EVEC_0001230501-mRNA-1"/>
    </source>
</evidence>
<feature type="transmembrane region" description="Helical" evidence="9">
    <location>
        <begin position="363"/>
        <end position="380"/>
    </location>
</feature>
<dbReference type="GO" id="GO:0022841">
    <property type="term" value="F:potassium ion leak channel activity"/>
    <property type="evidence" value="ECO:0007669"/>
    <property type="project" value="TreeGrafter"/>
</dbReference>
<feature type="compositionally biased region" description="Basic and acidic residues" evidence="8">
    <location>
        <begin position="459"/>
        <end position="483"/>
    </location>
</feature>
<dbReference type="GO" id="GO:0005886">
    <property type="term" value="C:plasma membrane"/>
    <property type="evidence" value="ECO:0007669"/>
    <property type="project" value="TreeGrafter"/>
</dbReference>
<keyword evidence="3 9" id="KW-0812">Transmembrane</keyword>
<dbReference type="PANTHER" id="PTHR11003:SF337">
    <property type="entry name" value="POTASSIUM CHANNEL DOMAIN-CONTAINING PROTEIN"/>
    <property type="match status" value="1"/>
</dbReference>
<dbReference type="AlphaFoldDB" id="A0A0N4VMW5"/>
<gene>
    <name evidence="11" type="ORF">EVEC_LOCUS11511</name>
</gene>
<feature type="compositionally biased region" description="Polar residues" evidence="8">
    <location>
        <begin position="190"/>
        <end position="204"/>
    </location>
</feature>
<protein>
    <submittedName>
        <fullName evidence="13">Ion_trans_2 domain-containing protein</fullName>
    </submittedName>
</protein>
<dbReference type="InterPro" id="IPR003280">
    <property type="entry name" value="2pore_dom_K_chnl"/>
</dbReference>
<feature type="compositionally biased region" description="Polar residues" evidence="8">
    <location>
        <begin position="169"/>
        <end position="180"/>
    </location>
</feature>
<proteinExistence type="predicted"/>
<dbReference type="EMBL" id="UXUI01012201">
    <property type="protein sequence ID" value="VDD96760.1"/>
    <property type="molecule type" value="Genomic_DNA"/>
</dbReference>
<sequence>MNTIPSGHTAIVLETLHSSRSCQRLNALRRHASQSRGHTTAARTRTTLSDTKSIRSVRSLTRYDHHKPDIASLSGRNKMSQSFRSPNDSLQRRYPVVIRHTLPNNWNNGCAKPVEKNDKTFFGFCCNSRKENDQPYTYIKGGIPVRYINHTNDPNRGTIMELKTYVSGTNTYPDSNLQSRSRTKSKEDNGQTLTAHLPSSSSLKKLQDATRENDRRLLPQITISDNEKEETSAQLTASDDEFVADDLKTIEETEGRGGTVSGNIPIIVPGLTLHHSMALHKHPSLDSSLARRLRGEYGDSRSHRSWGSERSDELSSRSFRRSNGTYKREKMPVSVGIITVIVFIAAGAILFAVWENWNLFDGAYYSFITLSTIGFGDIVPGQSLGEGSQEKLIVCALYLLFGMALIAMCFKLMQDDVVQKARWLGQKIGIIVKEEKSDSESDLENEVVLEEDEDEDILSEERTDQDKRTMSSESSRRDDDDSRKVKRNDRRTQTNIRR</sequence>
<feature type="region of interest" description="Disordered" evidence="8">
    <location>
        <begin position="29"/>
        <end position="50"/>
    </location>
</feature>
<dbReference type="WBParaSite" id="EVEC_0001230501-mRNA-1">
    <property type="protein sequence ID" value="EVEC_0001230501-mRNA-1"/>
    <property type="gene ID" value="EVEC_0001230501"/>
</dbReference>
<name>A0A0N4VMW5_ENTVE</name>
<feature type="compositionally biased region" description="Acidic residues" evidence="8">
    <location>
        <begin position="440"/>
        <end position="458"/>
    </location>
</feature>
<keyword evidence="5" id="KW-0406">Ion transport</keyword>
<reference evidence="13" key="1">
    <citation type="submission" date="2017-02" db="UniProtKB">
        <authorList>
            <consortium name="WormBaseParasite"/>
        </authorList>
    </citation>
    <scope>IDENTIFICATION</scope>
</reference>
<dbReference type="SUPFAM" id="SSF81324">
    <property type="entry name" value="Voltage-gated potassium channels"/>
    <property type="match status" value="1"/>
</dbReference>